<dbReference type="AlphaFoldDB" id="A0A446CG16"/>
<dbReference type="Pfam" id="PF03401">
    <property type="entry name" value="TctC"/>
    <property type="match status" value="1"/>
</dbReference>
<dbReference type="InterPro" id="IPR042100">
    <property type="entry name" value="Bug_dom1"/>
</dbReference>
<dbReference type="EMBL" id="UFQB01000010">
    <property type="protein sequence ID" value="SSW66768.1"/>
    <property type="molecule type" value="Genomic_DNA"/>
</dbReference>
<accession>A0A446CG16</accession>
<evidence type="ECO:0000256" key="2">
    <source>
        <dbReference type="SAM" id="SignalP"/>
    </source>
</evidence>
<reference evidence="3 4" key="1">
    <citation type="submission" date="2018-07" db="EMBL/GenBank/DDBJ databases">
        <authorList>
            <person name="Peeters C."/>
        </authorList>
    </citation>
    <scope>NUCLEOTIDE SEQUENCE [LARGE SCALE GENOMIC DNA]</scope>
    <source>
        <strain evidence="3 4">LMG 3411</strain>
    </source>
</reference>
<dbReference type="InterPro" id="IPR005064">
    <property type="entry name" value="BUG"/>
</dbReference>
<dbReference type="PANTHER" id="PTHR42928:SF5">
    <property type="entry name" value="BLR1237 PROTEIN"/>
    <property type="match status" value="1"/>
</dbReference>
<comment type="similarity">
    <text evidence="1">Belongs to the UPF0065 (bug) family.</text>
</comment>
<evidence type="ECO:0000313" key="3">
    <source>
        <dbReference type="EMBL" id="SSW66768.1"/>
    </source>
</evidence>
<feature type="signal peptide" evidence="2">
    <location>
        <begin position="1"/>
        <end position="24"/>
    </location>
</feature>
<sequence>MTSRAIIALALGACLGSSAVAAQAAQTDAGDDWPSRKAITMIVPFAAGGSTDATARLLAEQLSKNLKQQVIVENRAGAGSNLGSSVAARATPDGYTLLLATSTIATNVTLYKNMGFDLRKDLIPVSQIASIPNVLTVNNNVPAKTLTEFIALVQKKDAPVNYGSAGNGSASHLSGALFNAMAKGDMVHVAYKGGAPANVDLMGGQVQAVFSPLVEVLPYLESGKLRALGVTTKDRSQRMPDVPAVGEALPGFEVSLWNGVFVPAGTPPTIVAKLAEVVKEVTQDPAFRKVLLDQGSVPVSQSPAVFKAFLDQEIEKWAKLVKLSGATVD</sequence>
<keyword evidence="2" id="KW-0732">Signal</keyword>
<dbReference type="Gene3D" id="3.40.190.150">
    <property type="entry name" value="Bordetella uptake gene, domain 1"/>
    <property type="match status" value="1"/>
</dbReference>
<dbReference type="PANTHER" id="PTHR42928">
    <property type="entry name" value="TRICARBOXYLATE-BINDING PROTEIN"/>
    <property type="match status" value="1"/>
</dbReference>
<dbReference type="CDD" id="cd13578">
    <property type="entry name" value="PBP2_Bug27"/>
    <property type="match status" value="1"/>
</dbReference>
<keyword evidence="4" id="KW-1185">Reference proteome</keyword>
<dbReference type="RefSeq" id="WP_129527909.1">
    <property type="nucleotide sequence ID" value="NZ_UFQB01000010.1"/>
</dbReference>
<gene>
    <name evidence="3" type="ORF">AGI3411_02715</name>
</gene>
<name>A0A446CG16_9BURK</name>
<dbReference type="Proteomes" id="UP000289184">
    <property type="component" value="Unassembled WGS sequence"/>
</dbReference>
<dbReference type="Gene3D" id="3.40.190.10">
    <property type="entry name" value="Periplasmic binding protein-like II"/>
    <property type="match status" value="1"/>
</dbReference>
<dbReference type="SUPFAM" id="SSF53850">
    <property type="entry name" value="Periplasmic binding protein-like II"/>
    <property type="match status" value="1"/>
</dbReference>
<dbReference type="OrthoDB" id="8955500at2"/>
<evidence type="ECO:0000313" key="4">
    <source>
        <dbReference type="Proteomes" id="UP000289184"/>
    </source>
</evidence>
<evidence type="ECO:0000256" key="1">
    <source>
        <dbReference type="ARBA" id="ARBA00006987"/>
    </source>
</evidence>
<evidence type="ECO:0008006" key="5">
    <source>
        <dbReference type="Google" id="ProtNLM"/>
    </source>
</evidence>
<proteinExistence type="inferred from homology"/>
<organism evidence="3 4">
    <name type="scientific">Achromobacter agilis</name>
    <dbReference type="NCBI Taxonomy" id="1353888"/>
    <lineage>
        <taxon>Bacteria</taxon>
        <taxon>Pseudomonadati</taxon>
        <taxon>Pseudomonadota</taxon>
        <taxon>Betaproteobacteria</taxon>
        <taxon>Burkholderiales</taxon>
        <taxon>Alcaligenaceae</taxon>
        <taxon>Achromobacter</taxon>
    </lineage>
</organism>
<feature type="chain" id="PRO_5019113716" description="Tripartite tricarboxylate transporter family receptor" evidence="2">
    <location>
        <begin position="25"/>
        <end position="329"/>
    </location>
</feature>
<protein>
    <recommendedName>
        <fullName evidence="5">Tripartite tricarboxylate transporter family receptor</fullName>
    </recommendedName>
</protein>
<dbReference type="PIRSF" id="PIRSF017082">
    <property type="entry name" value="YflP"/>
    <property type="match status" value="1"/>
</dbReference>